<name>A0A975PYN8_9MYCO</name>
<dbReference type="PANTHER" id="PTHR30055">
    <property type="entry name" value="HTH-TYPE TRANSCRIPTIONAL REGULATOR RUTR"/>
    <property type="match status" value="1"/>
</dbReference>
<dbReference type="PANTHER" id="PTHR30055:SF146">
    <property type="entry name" value="HTH-TYPE TRANSCRIPTIONAL DUAL REGULATOR CECR"/>
    <property type="match status" value="1"/>
</dbReference>
<dbReference type="AlphaFoldDB" id="A0A975PYN8"/>
<dbReference type="GO" id="GO:0003700">
    <property type="term" value="F:DNA-binding transcription factor activity"/>
    <property type="evidence" value="ECO:0007669"/>
    <property type="project" value="TreeGrafter"/>
</dbReference>
<dbReference type="Proteomes" id="UP000682202">
    <property type="component" value="Chromosome"/>
</dbReference>
<keyword evidence="6" id="KW-1185">Reference proteome</keyword>
<evidence type="ECO:0000256" key="2">
    <source>
        <dbReference type="PROSITE-ProRule" id="PRU00335"/>
    </source>
</evidence>
<dbReference type="KEGG" id="mspg:F6B93_22325"/>
<dbReference type="InterPro" id="IPR036271">
    <property type="entry name" value="Tet_transcr_reg_TetR-rel_C_sf"/>
</dbReference>
<dbReference type="GO" id="GO:0000976">
    <property type="term" value="F:transcription cis-regulatory region binding"/>
    <property type="evidence" value="ECO:0007669"/>
    <property type="project" value="TreeGrafter"/>
</dbReference>
<organism evidence="5 6">
    <name type="scientific">Mycobacterium spongiae</name>
    <dbReference type="NCBI Taxonomy" id="886343"/>
    <lineage>
        <taxon>Bacteria</taxon>
        <taxon>Bacillati</taxon>
        <taxon>Actinomycetota</taxon>
        <taxon>Actinomycetes</taxon>
        <taxon>Mycobacteriales</taxon>
        <taxon>Mycobacteriaceae</taxon>
        <taxon>Mycobacterium</taxon>
    </lineage>
</organism>
<feature type="DNA-binding region" description="H-T-H motif" evidence="2">
    <location>
        <begin position="53"/>
        <end position="72"/>
    </location>
</feature>
<proteinExistence type="predicted"/>
<dbReference type="InterPro" id="IPR009057">
    <property type="entry name" value="Homeodomain-like_sf"/>
</dbReference>
<evidence type="ECO:0000256" key="1">
    <source>
        <dbReference type="ARBA" id="ARBA00023125"/>
    </source>
</evidence>
<evidence type="ECO:0000259" key="4">
    <source>
        <dbReference type="PROSITE" id="PS50977"/>
    </source>
</evidence>
<accession>A0A975PYN8</accession>
<dbReference type="PROSITE" id="PS50977">
    <property type="entry name" value="HTH_TETR_2"/>
    <property type="match status" value="1"/>
</dbReference>
<keyword evidence="1 2" id="KW-0238">DNA-binding</keyword>
<protein>
    <submittedName>
        <fullName evidence="5">TetR family transcriptional regulator</fullName>
    </submittedName>
</protein>
<reference evidence="5" key="1">
    <citation type="submission" date="2019-12" db="EMBL/GenBank/DDBJ databases">
        <title>Mycobacterium spongiae sp. nov.</title>
        <authorList>
            <person name="Stinear T."/>
        </authorList>
    </citation>
    <scope>NUCLEOTIDE SEQUENCE</scope>
    <source>
        <strain evidence="5">FSD4b-SM</strain>
    </source>
</reference>
<evidence type="ECO:0000313" key="6">
    <source>
        <dbReference type="Proteomes" id="UP000682202"/>
    </source>
</evidence>
<dbReference type="RefSeq" id="WP_211697034.1">
    <property type="nucleotide sequence ID" value="NZ_CP046600.1"/>
</dbReference>
<dbReference type="EMBL" id="CP046600">
    <property type="protein sequence ID" value="QUR69445.1"/>
    <property type="molecule type" value="Genomic_DNA"/>
</dbReference>
<evidence type="ECO:0000313" key="5">
    <source>
        <dbReference type="EMBL" id="QUR69445.1"/>
    </source>
</evidence>
<gene>
    <name evidence="5" type="ORF">F6B93_22325</name>
</gene>
<feature type="domain" description="HTH tetR-type" evidence="4">
    <location>
        <begin position="30"/>
        <end position="90"/>
    </location>
</feature>
<dbReference type="Gene3D" id="1.10.357.10">
    <property type="entry name" value="Tetracycline Repressor, domain 2"/>
    <property type="match status" value="1"/>
</dbReference>
<dbReference type="Pfam" id="PF00440">
    <property type="entry name" value="TetR_N"/>
    <property type="match status" value="1"/>
</dbReference>
<dbReference type="SUPFAM" id="SSF46689">
    <property type="entry name" value="Homeodomain-like"/>
    <property type="match status" value="1"/>
</dbReference>
<feature type="region of interest" description="Disordered" evidence="3">
    <location>
        <begin position="1"/>
        <end position="29"/>
    </location>
</feature>
<sequence>MSRSSAHHLPTALRLGPPKQLGRPPGSSAEQTVSRLLEAALADFAEAGYSGARMTRIATAASITHSSIYRYFSSKRQLYQATFGAALSTLLPDVTQAITTDGLLREKLGLFLRALAGAYQNNRATARFLAAVPLELSRQPDLLPAEQEGTELLAAMVDMFATARLRGEISAEINDLDLVVAFLGSAVGIAVLSQGLPGSNVEAATNILVAAVEGSLFTK</sequence>
<evidence type="ECO:0000256" key="3">
    <source>
        <dbReference type="SAM" id="MobiDB-lite"/>
    </source>
</evidence>
<dbReference type="SUPFAM" id="SSF48498">
    <property type="entry name" value="Tetracyclin repressor-like, C-terminal domain"/>
    <property type="match status" value="1"/>
</dbReference>
<dbReference type="PRINTS" id="PR00455">
    <property type="entry name" value="HTHTETR"/>
</dbReference>
<dbReference type="InterPro" id="IPR001647">
    <property type="entry name" value="HTH_TetR"/>
</dbReference>
<dbReference type="InterPro" id="IPR050109">
    <property type="entry name" value="HTH-type_TetR-like_transc_reg"/>
</dbReference>